<dbReference type="AlphaFoldDB" id="A0AAU7U7A0"/>
<name>A0AAU7U7A0_9DEIO</name>
<gene>
    <name evidence="1" type="ORF">ABOD76_13480</name>
</gene>
<sequence length="215" mass="23340">MSQQLERLLPVLSAIPGVNIPATVLQGASIAASQRKIELLEQALQLEVSLLQQLIENGTVQLDHDHLRSDAFTANVMQALRAAEVAESEYKLRFIARALAGCALSFPPPRLDRVQTMRIIEGLSERELRAFTGLFALLDPIDPYADGLAVGSPITVAGLTRQEFTAALLGLQQLGLLTRAQAPAEPWAEPAASTPVWQLTPLAQQVAVLSRLHRE</sequence>
<proteinExistence type="predicted"/>
<dbReference type="EMBL" id="CP158299">
    <property type="protein sequence ID" value="XBV84452.1"/>
    <property type="molecule type" value="Genomic_DNA"/>
</dbReference>
<dbReference type="KEGG" id="dsc:ABOD76_13480"/>
<reference evidence="1" key="1">
    <citation type="submission" date="2024-06" db="EMBL/GenBank/DDBJ databases">
        <title>Draft Genome Sequence of Deinococcus sonorensis Type Strain KR-87, a Biofilm Producing Representative of the Genus Deinococcus.</title>
        <authorList>
            <person name="Boren L.S."/>
            <person name="Grosso R.A."/>
            <person name="Hugenberg-Cox A.N."/>
            <person name="Hill J.T.E."/>
            <person name="Albert C.M."/>
            <person name="Tuohy J.M."/>
        </authorList>
    </citation>
    <scope>NUCLEOTIDE SEQUENCE</scope>
    <source>
        <strain evidence="1">KR-87</strain>
    </source>
</reference>
<organism evidence="1">
    <name type="scientific">Deinococcus sonorensis KR-87</name>
    <dbReference type="NCBI Taxonomy" id="694439"/>
    <lineage>
        <taxon>Bacteria</taxon>
        <taxon>Thermotogati</taxon>
        <taxon>Deinococcota</taxon>
        <taxon>Deinococci</taxon>
        <taxon>Deinococcales</taxon>
        <taxon>Deinococcaceae</taxon>
        <taxon>Deinococcus</taxon>
    </lineage>
</organism>
<dbReference type="RefSeq" id="WP_350242489.1">
    <property type="nucleotide sequence ID" value="NZ_CP158299.1"/>
</dbReference>
<accession>A0AAU7U7A0</accession>
<protein>
    <submittedName>
        <fullName evidence="1">Uncharacterized protein</fullName>
    </submittedName>
</protein>
<evidence type="ECO:0000313" key="1">
    <source>
        <dbReference type="EMBL" id="XBV84452.1"/>
    </source>
</evidence>